<dbReference type="Pfam" id="PF07648">
    <property type="entry name" value="Kazal_2"/>
    <property type="match status" value="1"/>
</dbReference>
<reference evidence="5" key="1">
    <citation type="submission" date="2025-08" db="UniProtKB">
        <authorList>
            <consortium name="RefSeq"/>
        </authorList>
    </citation>
    <scope>IDENTIFICATION</scope>
    <source>
        <tissue evidence="5">Whole organism</tissue>
    </source>
</reference>
<dbReference type="PROSITE" id="PS51465">
    <property type="entry name" value="KAZAL_2"/>
    <property type="match status" value="1"/>
</dbReference>
<proteinExistence type="predicted"/>
<evidence type="ECO:0000313" key="5">
    <source>
        <dbReference type="RefSeq" id="XP_052131708.1"/>
    </source>
</evidence>
<dbReference type="AlphaFoldDB" id="A0A9C6X9P1"/>
<feature type="region of interest" description="Disordered" evidence="1">
    <location>
        <begin position="190"/>
        <end position="266"/>
    </location>
</feature>
<dbReference type="SMART" id="SM00280">
    <property type="entry name" value="KAZAL"/>
    <property type="match status" value="1"/>
</dbReference>
<gene>
    <name evidence="5" type="primary">LOC127751742</name>
</gene>
<name>A0A9C6X9P1_FRAOC</name>
<dbReference type="CDD" id="cd00104">
    <property type="entry name" value="KAZAL_FS"/>
    <property type="match status" value="1"/>
</dbReference>
<dbReference type="OrthoDB" id="9972772at2759"/>
<dbReference type="InterPro" id="IPR036058">
    <property type="entry name" value="Kazal_dom_sf"/>
</dbReference>
<protein>
    <submittedName>
        <fullName evidence="5">Mucin-2-like</fullName>
    </submittedName>
</protein>
<dbReference type="SUPFAM" id="SSF100895">
    <property type="entry name" value="Kazal-type serine protease inhibitors"/>
    <property type="match status" value="1"/>
</dbReference>
<dbReference type="Proteomes" id="UP000504606">
    <property type="component" value="Unplaced"/>
</dbReference>
<feature type="signal peptide" evidence="2">
    <location>
        <begin position="1"/>
        <end position="18"/>
    </location>
</feature>
<evidence type="ECO:0000313" key="4">
    <source>
        <dbReference type="Proteomes" id="UP000504606"/>
    </source>
</evidence>
<accession>A0A9C6X9P1</accession>
<sequence>MLSSAVLAVVLLLPVALASDRNCTCPSSPTPEDSPVCGSDGRTYSSECQLQCADQPGLHAAHPGPCNTTGVASRQRRYTVEYPEWRKCVDDRQQCNGNCKECGADDSKCKTMCTWNCVCGCAGLPTGGLDRDSNERSDQCMNERKCTESKSAECTKNCGGNQFCRNLCHMDWVRCGCSCVQHVADTRTSTTAAPTSTTTAPTSTTAAPTSTTTAPTTSTTTAPTSTTTAPTSTTTTPTTSTTTAPTTSTTTPPATSSSATAATNST</sequence>
<dbReference type="GeneID" id="127751742"/>
<feature type="non-terminal residue" evidence="5">
    <location>
        <position position="266"/>
    </location>
</feature>
<keyword evidence="2" id="KW-0732">Signal</keyword>
<evidence type="ECO:0000259" key="3">
    <source>
        <dbReference type="PROSITE" id="PS51465"/>
    </source>
</evidence>
<dbReference type="RefSeq" id="XP_052131708.1">
    <property type="nucleotide sequence ID" value="XM_052275748.1"/>
</dbReference>
<dbReference type="Gene3D" id="3.30.60.30">
    <property type="match status" value="1"/>
</dbReference>
<organism evidence="4 5">
    <name type="scientific">Frankliniella occidentalis</name>
    <name type="common">Western flower thrips</name>
    <name type="synonym">Euthrips occidentalis</name>
    <dbReference type="NCBI Taxonomy" id="133901"/>
    <lineage>
        <taxon>Eukaryota</taxon>
        <taxon>Metazoa</taxon>
        <taxon>Ecdysozoa</taxon>
        <taxon>Arthropoda</taxon>
        <taxon>Hexapoda</taxon>
        <taxon>Insecta</taxon>
        <taxon>Pterygota</taxon>
        <taxon>Neoptera</taxon>
        <taxon>Paraneoptera</taxon>
        <taxon>Thysanoptera</taxon>
        <taxon>Terebrantia</taxon>
        <taxon>Thripoidea</taxon>
        <taxon>Thripidae</taxon>
        <taxon>Frankliniella</taxon>
    </lineage>
</organism>
<evidence type="ECO:0000256" key="1">
    <source>
        <dbReference type="SAM" id="MobiDB-lite"/>
    </source>
</evidence>
<dbReference type="KEGG" id="foc:127751742"/>
<keyword evidence="4" id="KW-1185">Reference proteome</keyword>
<evidence type="ECO:0000256" key="2">
    <source>
        <dbReference type="SAM" id="SignalP"/>
    </source>
</evidence>
<dbReference type="InterPro" id="IPR002350">
    <property type="entry name" value="Kazal_dom"/>
</dbReference>
<feature type="chain" id="PRO_5038909779" evidence="2">
    <location>
        <begin position="19"/>
        <end position="266"/>
    </location>
</feature>
<feature type="domain" description="Kazal-like" evidence="3">
    <location>
        <begin position="13"/>
        <end position="68"/>
    </location>
</feature>